<dbReference type="EMBL" id="JBHLZN010000001">
    <property type="protein sequence ID" value="MFB9884977.1"/>
    <property type="molecule type" value="Genomic_DNA"/>
</dbReference>
<proteinExistence type="inferred from homology"/>
<dbReference type="InterPro" id="IPR036868">
    <property type="entry name" value="TusA-like_sf"/>
</dbReference>
<protein>
    <submittedName>
        <fullName evidence="3">Sulfurtransferase TusA family protein</fullName>
    </submittedName>
</protein>
<evidence type="ECO:0000313" key="4">
    <source>
        <dbReference type="Proteomes" id="UP001589628"/>
    </source>
</evidence>
<comment type="caution">
    <text evidence="3">The sequence shown here is derived from an EMBL/GenBank/DDBJ whole genome shotgun (WGS) entry which is preliminary data.</text>
</comment>
<evidence type="ECO:0000259" key="2">
    <source>
        <dbReference type="PROSITE" id="PS01148"/>
    </source>
</evidence>
<dbReference type="SUPFAM" id="SSF64307">
    <property type="entry name" value="SirA-like"/>
    <property type="match status" value="1"/>
</dbReference>
<dbReference type="RefSeq" id="WP_027313394.1">
    <property type="nucleotide sequence ID" value="NZ_JAUESS010000002.1"/>
</dbReference>
<dbReference type="Gene3D" id="3.30.110.40">
    <property type="entry name" value="TusA-like domain"/>
    <property type="match status" value="1"/>
</dbReference>
<gene>
    <name evidence="3" type="ORF">ACFFLH_00950</name>
</gene>
<dbReference type="CDD" id="cd00291">
    <property type="entry name" value="SirA_YedF_YeeD"/>
    <property type="match status" value="1"/>
</dbReference>
<reference evidence="3 4" key="1">
    <citation type="submission" date="2024-09" db="EMBL/GenBank/DDBJ databases">
        <authorList>
            <person name="Sun Q."/>
            <person name="Mori K."/>
        </authorList>
    </citation>
    <scope>NUCLEOTIDE SEQUENCE [LARGE SCALE GENOMIC DNA]</scope>
    <source>
        <strain evidence="3 4">ATCC 51285</strain>
    </source>
</reference>
<accession>A0ABV5Z6T2</accession>
<dbReference type="PROSITE" id="PS01148">
    <property type="entry name" value="UPF0033"/>
    <property type="match status" value="1"/>
</dbReference>
<evidence type="ECO:0000313" key="3">
    <source>
        <dbReference type="EMBL" id="MFB9884977.1"/>
    </source>
</evidence>
<feature type="domain" description="UPF0033" evidence="2">
    <location>
        <begin position="7"/>
        <end position="31"/>
    </location>
</feature>
<dbReference type="InterPro" id="IPR001455">
    <property type="entry name" value="TusA-like"/>
</dbReference>
<dbReference type="Pfam" id="PF01206">
    <property type="entry name" value="TusA"/>
    <property type="match status" value="1"/>
</dbReference>
<dbReference type="Proteomes" id="UP001589628">
    <property type="component" value="Unassembled WGS sequence"/>
</dbReference>
<keyword evidence="4" id="KW-1185">Reference proteome</keyword>
<comment type="similarity">
    <text evidence="1">Belongs to the sulfur carrier protein TusA family.</text>
</comment>
<dbReference type="PANTHER" id="PTHR33279">
    <property type="entry name" value="SULFUR CARRIER PROTEIN YEDF-RELATED"/>
    <property type="match status" value="1"/>
</dbReference>
<dbReference type="PANTHER" id="PTHR33279:SF2">
    <property type="entry name" value="SULFUR CARRIER PROTEIN TUSA"/>
    <property type="match status" value="1"/>
</dbReference>
<sequence>MKHDVELDARGLACPLPLLKTKQSLRHMTTGQVLWVRATDAGSWRDIPVFVKHSAHQLVGQQEVDGAFEYWISKGAD</sequence>
<organism evidence="3 4">
    <name type="scientific">Balneatrix alpica</name>
    <dbReference type="NCBI Taxonomy" id="75684"/>
    <lineage>
        <taxon>Bacteria</taxon>
        <taxon>Pseudomonadati</taxon>
        <taxon>Pseudomonadota</taxon>
        <taxon>Gammaproteobacteria</taxon>
        <taxon>Oceanospirillales</taxon>
        <taxon>Balneatrichaceae</taxon>
        <taxon>Balneatrix</taxon>
    </lineage>
</organism>
<evidence type="ECO:0000256" key="1">
    <source>
        <dbReference type="ARBA" id="ARBA00008984"/>
    </source>
</evidence>
<name>A0ABV5Z6T2_9GAMM</name>